<sequence>MGVVLSLADFIKGAPPSALQDVGAYWQSLRVDGALPKRSDLRPKDMADHLDKVFLLERIGTGHVRFRLCGSVLCDVLGMDLRGMPLSALFEMPYRDQLSGLIEECFQRPAILQMRLSAGWSATGNYRMNLWPMLSDLGDASRILGCLVADDGSGPTKRFRLDYASTDALCGAVHPPKMEKPAPLGTGFELIDGGAD</sequence>
<dbReference type="EMBL" id="FMJB01000050">
    <property type="protein sequence ID" value="SCM67827.1"/>
    <property type="molecule type" value="Genomic_DNA"/>
</dbReference>
<dbReference type="RefSeq" id="WP_072706471.1">
    <property type="nucleotide sequence ID" value="NZ_FMJB01000050.1"/>
</dbReference>
<gene>
    <name evidence="1" type="ORF">KARMA_2033</name>
</gene>
<evidence type="ECO:0000313" key="1">
    <source>
        <dbReference type="EMBL" id="SCM67827.1"/>
    </source>
</evidence>
<proteinExistence type="predicted"/>
<reference evidence="2" key="1">
    <citation type="submission" date="2016-09" db="EMBL/GenBank/DDBJ databases">
        <authorList>
            <person name="Wibberg D."/>
        </authorList>
    </citation>
    <scope>NUCLEOTIDE SEQUENCE [LARGE SCALE GENOMIC DNA]</scope>
</reference>
<dbReference type="Proteomes" id="UP000184085">
    <property type="component" value="Unassembled WGS sequence"/>
</dbReference>
<dbReference type="Pfam" id="PF07310">
    <property type="entry name" value="PAS_5"/>
    <property type="match status" value="1"/>
</dbReference>
<dbReference type="InterPro" id="IPR009922">
    <property type="entry name" value="DUF1457"/>
</dbReference>
<protein>
    <submittedName>
        <fullName evidence="1">Putative diguanylate cyclase</fullName>
    </submittedName>
</protein>
<evidence type="ECO:0000313" key="2">
    <source>
        <dbReference type="Proteomes" id="UP000184085"/>
    </source>
</evidence>
<name>A0A1M4N181_9RHOB</name>
<organism evidence="1 2">
    <name type="scientific">Donghicola eburneus</name>
    <dbReference type="NCBI Taxonomy" id="393278"/>
    <lineage>
        <taxon>Bacteria</taxon>
        <taxon>Pseudomonadati</taxon>
        <taxon>Pseudomonadota</taxon>
        <taxon>Alphaproteobacteria</taxon>
        <taxon>Rhodobacterales</taxon>
        <taxon>Roseobacteraceae</taxon>
        <taxon>Donghicola</taxon>
    </lineage>
</organism>
<accession>A0A1M4N181</accession>
<dbReference type="AlphaFoldDB" id="A0A1M4N181"/>
<keyword evidence="2" id="KW-1185">Reference proteome</keyword>